<keyword evidence="1" id="KW-0808">Transferase</keyword>
<reference evidence="1" key="2">
    <citation type="journal article" date="2014" name="ISME J.">
        <title>Microbial stratification in low pH oxic and suboxic macroscopic growths along an acid mine drainage.</title>
        <authorList>
            <person name="Mendez-Garcia C."/>
            <person name="Mesa V."/>
            <person name="Sprenger R.R."/>
            <person name="Richter M."/>
            <person name="Diez M.S."/>
            <person name="Solano J."/>
            <person name="Bargiela R."/>
            <person name="Golyshina O.V."/>
            <person name="Manteca A."/>
            <person name="Ramos J.L."/>
            <person name="Gallego J.R."/>
            <person name="Llorente I."/>
            <person name="Martins Dos Santos V.A."/>
            <person name="Jensen O.N."/>
            <person name="Pelaez A.I."/>
            <person name="Sanchez J."/>
            <person name="Ferrer M."/>
        </authorList>
    </citation>
    <scope>NUCLEOTIDE SEQUENCE</scope>
</reference>
<organism evidence="1">
    <name type="scientific">mine drainage metagenome</name>
    <dbReference type="NCBI Taxonomy" id="410659"/>
    <lineage>
        <taxon>unclassified sequences</taxon>
        <taxon>metagenomes</taxon>
        <taxon>ecological metagenomes</taxon>
    </lineage>
</organism>
<accession>T0ZNE0</accession>
<proteinExistence type="predicted"/>
<gene>
    <name evidence="1" type="ORF">B1A_20003</name>
</gene>
<dbReference type="AlphaFoldDB" id="T0ZNE0"/>
<dbReference type="PANTHER" id="PTHR12526">
    <property type="entry name" value="GLYCOSYLTRANSFERASE"/>
    <property type="match status" value="1"/>
</dbReference>
<dbReference type="EMBL" id="AUZX01014761">
    <property type="protein sequence ID" value="EQD31305.1"/>
    <property type="molecule type" value="Genomic_DNA"/>
</dbReference>
<dbReference type="GO" id="GO:0016757">
    <property type="term" value="F:glycosyltransferase activity"/>
    <property type="evidence" value="ECO:0007669"/>
    <property type="project" value="UniProtKB-KW"/>
</dbReference>
<evidence type="ECO:0000313" key="1">
    <source>
        <dbReference type="EMBL" id="EQD31305.1"/>
    </source>
</evidence>
<dbReference type="SUPFAM" id="SSF53756">
    <property type="entry name" value="UDP-Glycosyltransferase/glycogen phosphorylase"/>
    <property type="match status" value="1"/>
</dbReference>
<name>T0ZNE0_9ZZZZ</name>
<feature type="non-terminal residue" evidence="1">
    <location>
        <position position="1"/>
    </location>
</feature>
<comment type="caution">
    <text evidence="1">The sequence shown here is derived from an EMBL/GenBank/DDBJ whole genome shotgun (WGS) entry which is preliminary data.</text>
</comment>
<protein>
    <submittedName>
        <fullName evidence="1">Glycosyl transferase, group 1</fullName>
        <ecNumber evidence="1">2.4.-.-</ecNumber>
    </submittedName>
</protein>
<dbReference type="EC" id="2.4.-.-" evidence="1"/>
<reference evidence="1" key="1">
    <citation type="submission" date="2013-08" db="EMBL/GenBank/DDBJ databases">
        <authorList>
            <person name="Mendez C."/>
            <person name="Richter M."/>
            <person name="Ferrer M."/>
            <person name="Sanchez J."/>
        </authorList>
    </citation>
    <scope>NUCLEOTIDE SEQUENCE</scope>
</reference>
<dbReference type="Gene3D" id="3.40.50.2000">
    <property type="entry name" value="Glycogen Phosphorylase B"/>
    <property type="match status" value="2"/>
</dbReference>
<dbReference type="Pfam" id="PF13692">
    <property type="entry name" value="Glyco_trans_1_4"/>
    <property type="match status" value="1"/>
</dbReference>
<sequence length="131" mass="14706">SDSIYFAGQRSNIRDYISLFDVFVLASTRESLPRAAREAMACGKPIVATHVGATREVVHHGKSGLLVPPGHPRKFARAMILLGNNQKMREDMESVSLQLIRNRFSLDIWLSENEEVYQKAHDRRDSAGPIS</sequence>
<keyword evidence="1" id="KW-0328">Glycosyltransferase</keyword>